<gene>
    <name evidence="9" type="ORF">PTSG_06495</name>
</gene>
<dbReference type="STRING" id="946362.F2UFZ1"/>
<keyword evidence="4" id="KW-0508">mRNA splicing</keyword>
<evidence type="ECO:0000256" key="4">
    <source>
        <dbReference type="ARBA" id="ARBA00023187"/>
    </source>
</evidence>
<dbReference type="FunCoup" id="F2UFZ1">
    <property type="interactions" value="1202"/>
</dbReference>
<evidence type="ECO:0000256" key="7">
    <source>
        <dbReference type="PROSITE-ProRule" id="PRU00221"/>
    </source>
</evidence>
<evidence type="ECO:0000313" key="9">
    <source>
        <dbReference type="EMBL" id="EGD75419.1"/>
    </source>
</evidence>
<dbReference type="RefSeq" id="XP_004991876.1">
    <property type="nucleotide sequence ID" value="XM_004991819.1"/>
</dbReference>
<dbReference type="InterPro" id="IPR015943">
    <property type="entry name" value="WD40/YVTN_repeat-like_dom_sf"/>
</dbReference>
<protein>
    <recommendedName>
        <fullName evidence="6">Serine-threonine kinase receptor-associated protein</fullName>
    </recommendedName>
</protein>
<feature type="region of interest" description="Disordered" evidence="8">
    <location>
        <begin position="303"/>
        <end position="328"/>
    </location>
</feature>
<accession>F2UFZ1</accession>
<dbReference type="Pfam" id="PF00400">
    <property type="entry name" value="WD40"/>
    <property type="match status" value="5"/>
</dbReference>
<dbReference type="eggNOG" id="KOG0278">
    <property type="taxonomic scope" value="Eukaryota"/>
</dbReference>
<evidence type="ECO:0000256" key="6">
    <source>
        <dbReference type="ARBA" id="ARBA00040390"/>
    </source>
</evidence>
<keyword evidence="10" id="KW-1185">Reference proteome</keyword>
<name>F2UFZ1_SALR5</name>
<dbReference type="InterPro" id="IPR036322">
    <property type="entry name" value="WD40_repeat_dom_sf"/>
</dbReference>
<dbReference type="Proteomes" id="UP000007799">
    <property type="component" value="Unassembled WGS sequence"/>
</dbReference>
<dbReference type="PANTHER" id="PTHR19877:SF13">
    <property type="entry name" value="SERINE-THREONINE KINASE RECEPTOR-ASSOCIATED PROTEIN"/>
    <property type="match status" value="1"/>
</dbReference>
<dbReference type="GO" id="GO:0000387">
    <property type="term" value="P:spliceosomal snRNP assembly"/>
    <property type="evidence" value="ECO:0007669"/>
    <property type="project" value="TreeGrafter"/>
</dbReference>
<reference evidence="9" key="1">
    <citation type="submission" date="2009-08" db="EMBL/GenBank/DDBJ databases">
        <title>Annotation of Salpingoeca rosetta.</title>
        <authorList>
            <consortium name="The Broad Institute Genome Sequencing Platform"/>
            <person name="Russ C."/>
            <person name="Cuomo C."/>
            <person name="Burger G."/>
            <person name="Gray M.W."/>
            <person name="Holland P.W.H."/>
            <person name="King N."/>
            <person name="Lang F.B.F."/>
            <person name="Roger A.J."/>
            <person name="Ruiz-Trillo I."/>
            <person name="Young S.K."/>
            <person name="Zeng Q."/>
            <person name="Gargeya S."/>
            <person name="Alvarado L."/>
            <person name="Berlin A."/>
            <person name="Chapman S.B."/>
            <person name="Chen Z."/>
            <person name="Freedman E."/>
            <person name="Gellesch M."/>
            <person name="Goldberg J."/>
            <person name="Griggs A."/>
            <person name="Gujja S."/>
            <person name="Heilman E."/>
            <person name="Heiman D."/>
            <person name="Howarth C."/>
            <person name="Mehta T."/>
            <person name="Neiman D."/>
            <person name="Pearson M."/>
            <person name="Roberts A."/>
            <person name="Saif S."/>
            <person name="Shea T."/>
            <person name="Shenoy N."/>
            <person name="Sisk P."/>
            <person name="Stolte C."/>
            <person name="Sykes S."/>
            <person name="White J."/>
            <person name="Yandava C."/>
            <person name="Haas B."/>
            <person name="Nusbaum C."/>
            <person name="Birren B."/>
        </authorList>
    </citation>
    <scope>NUCLEOTIDE SEQUENCE [LARGE SCALE GENOMIC DNA]</scope>
    <source>
        <strain evidence="9">ATCC 50818</strain>
    </source>
</reference>
<evidence type="ECO:0000256" key="5">
    <source>
        <dbReference type="ARBA" id="ARBA00038394"/>
    </source>
</evidence>
<dbReference type="AlphaFoldDB" id="F2UFZ1"/>
<evidence type="ECO:0000256" key="2">
    <source>
        <dbReference type="ARBA" id="ARBA00022664"/>
    </source>
</evidence>
<dbReference type="GO" id="GO:0003723">
    <property type="term" value="F:RNA binding"/>
    <property type="evidence" value="ECO:0007669"/>
    <property type="project" value="TreeGrafter"/>
</dbReference>
<dbReference type="InterPro" id="IPR001680">
    <property type="entry name" value="WD40_rpt"/>
</dbReference>
<organism evidence="10">
    <name type="scientific">Salpingoeca rosetta (strain ATCC 50818 / BSB-021)</name>
    <dbReference type="NCBI Taxonomy" id="946362"/>
    <lineage>
        <taxon>Eukaryota</taxon>
        <taxon>Choanoflagellata</taxon>
        <taxon>Craspedida</taxon>
        <taxon>Salpingoecidae</taxon>
        <taxon>Salpingoeca</taxon>
    </lineage>
</organism>
<dbReference type="SUPFAM" id="SSF50978">
    <property type="entry name" value="WD40 repeat-like"/>
    <property type="match status" value="1"/>
</dbReference>
<keyword evidence="3" id="KW-0677">Repeat</keyword>
<feature type="repeat" description="WD" evidence="7">
    <location>
        <begin position="138"/>
        <end position="179"/>
    </location>
</feature>
<keyword evidence="1 7" id="KW-0853">WD repeat</keyword>
<dbReference type="KEGG" id="sre:PTSG_06495"/>
<proteinExistence type="inferred from homology"/>
<comment type="similarity">
    <text evidence="5">Belongs to the WD repeat STRAP family.</text>
</comment>
<dbReference type="PANTHER" id="PTHR19877">
    <property type="entry name" value="EUKARYOTIC TRANSLATION INITIATION FACTOR 3 SUBUNIT I"/>
    <property type="match status" value="1"/>
</dbReference>
<feature type="repeat" description="WD" evidence="7">
    <location>
        <begin position="96"/>
        <end position="137"/>
    </location>
</feature>
<feature type="repeat" description="WD" evidence="7">
    <location>
        <begin position="55"/>
        <end position="96"/>
    </location>
</feature>
<keyword evidence="2" id="KW-0507">mRNA processing</keyword>
<evidence type="ECO:0000256" key="1">
    <source>
        <dbReference type="ARBA" id="ARBA00022574"/>
    </source>
</evidence>
<evidence type="ECO:0000313" key="10">
    <source>
        <dbReference type="Proteomes" id="UP000007799"/>
    </source>
</evidence>
<dbReference type="OrthoDB" id="200206at2759"/>
<evidence type="ECO:0000256" key="3">
    <source>
        <dbReference type="ARBA" id="ARBA00022737"/>
    </source>
</evidence>
<dbReference type="InParanoid" id="F2UFZ1"/>
<sequence>MPPKRIPLSCVGHTRPVLQLAYSGMTPDGIFLVSASKDGKPMLRNGQTGDWIGTFEDHDGAVWGVDIDVMGQRVMTGSADFSAKLFDATRGQVIQTLQHPHIVKAVSLSPDVNLVATACGDKKVRLFDLRANQDGHVISTHDQVINRVLFTADGNHILSGGEDGIIRTYDRTNSAEMNTMIGDPIKDLCRKADGRILASCSSSIKRLDITGTSVEHTVQVPTPVYTAAAHHAEDMLVWGGEDQLVHVCTEDGAVQDELNKHFGAVHCVRFSPDGQSFSSCSEDGTLLLWQVHPGEEYGLWRAQTDDDDSSATTTGTPAPPPNHTVATQ</sequence>
<dbReference type="PROSITE" id="PS50294">
    <property type="entry name" value="WD_REPEATS_REGION"/>
    <property type="match status" value="2"/>
</dbReference>
<dbReference type="OMA" id="DGFYGLW"/>
<dbReference type="GeneID" id="16072436"/>
<dbReference type="Gene3D" id="2.130.10.10">
    <property type="entry name" value="YVTN repeat-like/Quinoprotein amine dehydrogenase"/>
    <property type="match status" value="1"/>
</dbReference>
<dbReference type="GO" id="GO:0032797">
    <property type="term" value="C:SMN complex"/>
    <property type="evidence" value="ECO:0007669"/>
    <property type="project" value="TreeGrafter"/>
</dbReference>
<dbReference type="PROSITE" id="PS50082">
    <property type="entry name" value="WD_REPEATS_2"/>
    <property type="match status" value="4"/>
</dbReference>
<evidence type="ECO:0000256" key="8">
    <source>
        <dbReference type="SAM" id="MobiDB-lite"/>
    </source>
</evidence>
<dbReference type="SMART" id="SM00320">
    <property type="entry name" value="WD40"/>
    <property type="match status" value="6"/>
</dbReference>
<dbReference type="EMBL" id="GL832972">
    <property type="protein sequence ID" value="EGD75419.1"/>
    <property type="molecule type" value="Genomic_DNA"/>
</dbReference>
<feature type="repeat" description="WD" evidence="7">
    <location>
        <begin position="258"/>
        <end position="299"/>
    </location>
</feature>